<accession>A0ABN9CEW2</accession>
<feature type="non-terminal residue" evidence="4">
    <location>
        <position position="1"/>
    </location>
</feature>
<feature type="region of interest" description="Disordered" evidence="3">
    <location>
        <begin position="116"/>
        <end position="148"/>
    </location>
</feature>
<organism evidence="4 5">
    <name type="scientific">Staurois parvus</name>
    <dbReference type="NCBI Taxonomy" id="386267"/>
    <lineage>
        <taxon>Eukaryota</taxon>
        <taxon>Metazoa</taxon>
        <taxon>Chordata</taxon>
        <taxon>Craniata</taxon>
        <taxon>Vertebrata</taxon>
        <taxon>Euteleostomi</taxon>
        <taxon>Amphibia</taxon>
        <taxon>Batrachia</taxon>
        <taxon>Anura</taxon>
        <taxon>Neobatrachia</taxon>
        <taxon>Ranoidea</taxon>
        <taxon>Ranidae</taxon>
        <taxon>Staurois</taxon>
    </lineage>
</organism>
<feature type="region of interest" description="Disordered" evidence="3">
    <location>
        <begin position="1"/>
        <end position="20"/>
    </location>
</feature>
<comment type="caution">
    <text evidence="4">The sequence shown here is derived from an EMBL/GenBank/DDBJ whole genome shotgun (WGS) entry which is preliminary data.</text>
</comment>
<dbReference type="Proteomes" id="UP001162483">
    <property type="component" value="Unassembled WGS sequence"/>
</dbReference>
<feature type="non-terminal residue" evidence="4">
    <location>
        <position position="291"/>
    </location>
</feature>
<dbReference type="EMBL" id="CATNWA010009553">
    <property type="protein sequence ID" value="CAI9558201.1"/>
    <property type="molecule type" value="Genomic_DNA"/>
</dbReference>
<evidence type="ECO:0000256" key="3">
    <source>
        <dbReference type="SAM" id="MobiDB-lite"/>
    </source>
</evidence>
<proteinExistence type="predicted"/>
<protein>
    <submittedName>
        <fullName evidence="4">Uncharacterized protein</fullName>
    </submittedName>
</protein>
<name>A0ABN9CEW2_9NEOB</name>
<sequence>GETLKEKQAPRAGLKLSSSSSRLRDFKATVSNMIHNRPSQASQTTQSLHHVGSVVDQTEIKPLSSLAVQPRDWELENNSNEAKSGLSSRYRPTWRPTREPLNVDSIFRSEKRINSTYSPLSPFSEDSGKEFSVSERENGNSDSKEKHPCVKYRNWGMGRGAPHLGDHQQPRLIQRMESGYESSERNSNSPVSMDLPLSENCSAFREYHSRKSPGTAPAPTWRSIPKSQSSSALDMADSASSVWVKVHPSHVGRSDSFERSMQEADSVFEQSLRLEQKGDYSTAMALCNEAI</sequence>
<evidence type="ECO:0000256" key="2">
    <source>
        <dbReference type="ARBA" id="ARBA00022801"/>
    </source>
</evidence>
<keyword evidence="5" id="KW-1185">Reference proteome</keyword>
<dbReference type="PANTHER" id="PTHR22975:SF5">
    <property type="entry name" value="INACTIVE UBIQUITIN CARBOXYL-TERMINAL HYDROLASE 54"/>
    <property type="match status" value="1"/>
</dbReference>
<feature type="region of interest" description="Disordered" evidence="3">
    <location>
        <begin position="206"/>
        <end position="232"/>
    </location>
</feature>
<dbReference type="PANTHER" id="PTHR22975">
    <property type="entry name" value="UBIQUITIN SPECIFIC PROTEINASE"/>
    <property type="match status" value="1"/>
</dbReference>
<evidence type="ECO:0000256" key="1">
    <source>
        <dbReference type="ARBA" id="ARBA00022786"/>
    </source>
</evidence>
<dbReference type="InterPro" id="IPR052398">
    <property type="entry name" value="Ubiquitin_hydrolase_53/54"/>
</dbReference>
<reference evidence="4" key="1">
    <citation type="submission" date="2023-05" db="EMBL/GenBank/DDBJ databases">
        <authorList>
            <person name="Stuckert A."/>
        </authorList>
    </citation>
    <scope>NUCLEOTIDE SEQUENCE</scope>
</reference>
<evidence type="ECO:0000313" key="5">
    <source>
        <dbReference type="Proteomes" id="UP001162483"/>
    </source>
</evidence>
<keyword evidence="1" id="KW-0833">Ubl conjugation pathway</keyword>
<feature type="compositionally biased region" description="Basic and acidic residues" evidence="3">
    <location>
        <begin position="126"/>
        <end position="148"/>
    </location>
</feature>
<evidence type="ECO:0000313" key="4">
    <source>
        <dbReference type="EMBL" id="CAI9558201.1"/>
    </source>
</evidence>
<gene>
    <name evidence="4" type="ORF">SPARVUS_LOCUS4857895</name>
</gene>
<keyword evidence="2" id="KW-0378">Hydrolase</keyword>